<dbReference type="InterPro" id="IPR018357">
    <property type="entry name" value="Hexapep_transf_CS"/>
</dbReference>
<dbReference type="InterPro" id="IPR011004">
    <property type="entry name" value="Trimer_LpxA-like_sf"/>
</dbReference>
<evidence type="ECO:0000313" key="7">
    <source>
        <dbReference type="Proteomes" id="UP000318336"/>
    </source>
</evidence>
<name>A0A542XE34_9MICO</name>
<evidence type="ECO:0000256" key="1">
    <source>
        <dbReference type="ARBA" id="ARBA00022679"/>
    </source>
</evidence>
<proteinExistence type="predicted"/>
<comment type="caution">
    <text evidence="6">The sequence shown here is derived from an EMBL/GenBank/DDBJ whole genome shotgun (WGS) entry which is preliminary data.</text>
</comment>
<keyword evidence="2" id="KW-0677">Repeat</keyword>
<protein>
    <submittedName>
        <fullName evidence="6">Sugar O-acyltransferase (Sialic acid O-acetyltransferase NeuD family)</fullName>
    </submittedName>
</protein>
<feature type="site" description="Increases basicity of active site His" evidence="3">
    <location>
        <position position="136"/>
    </location>
</feature>
<evidence type="ECO:0000259" key="5">
    <source>
        <dbReference type="Pfam" id="PF17836"/>
    </source>
</evidence>
<dbReference type="Pfam" id="PF17836">
    <property type="entry name" value="PglD_N"/>
    <property type="match status" value="1"/>
</dbReference>
<keyword evidence="1 6" id="KW-0808">Transferase</keyword>
<dbReference type="InterPro" id="IPR020019">
    <property type="entry name" value="AcTrfase_PglD-like"/>
</dbReference>
<dbReference type="Gene3D" id="3.40.50.20">
    <property type="match status" value="1"/>
</dbReference>
<dbReference type="Gene3D" id="2.160.10.10">
    <property type="entry name" value="Hexapeptide repeat proteins"/>
    <property type="match status" value="1"/>
</dbReference>
<dbReference type="AlphaFoldDB" id="A0A542XE34"/>
<dbReference type="NCBIfam" id="TIGR03570">
    <property type="entry name" value="NeuD_NnaD"/>
    <property type="match status" value="1"/>
</dbReference>
<reference evidence="6 7" key="1">
    <citation type="submission" date="2019-06" db="EMBL/GenBank/DDBJ databases">
        <title>Sequencing the genomes of 1000 actinobacteria strains.</title>
        <authorList>
            <person name="Klenk H.-P."/>
        </authorList>
    </citation>
    <scope>NUCLEOTIDE SEQUENCE [LARGE SCALE GENOMIC DNA]</scope>
    <source>
        <strain evidence="6 7">DSM 24617</strain>
    </source>
</reference>
<evidence type="ECO:0000256" key="3">
    <source>
        <dbReference type="PIRSR" id="PIRSR620019-1"/>
    </source>
</evidence>
<feature type="binding site" evidence="4">
    <location>
        <position position="70"/>
    </location>
    <ligand>
        <name>substrate</name>
    </ligand>
</feature>
<dbReference type="InterPro" id="IPR041561">
    <property type="entry name" value="PglD_N"/>
</dbReference>
<dbReference type="SUPFAM" id="SSF51161">
    <property type="entry name" value="Trimeric LpxA-like enzymes"/>
    <property type="match status" value="1"/>
</dbReference>
<dbReference type="InterPro" id="IPR050179">
    <property type="entry name" value="Trans_hexapeptide_repeat"/>
</dbReference>
<dbReference type="EMBL" id="VFOK01000001">
    <property type="protein sequence ID" value="TQL34087.1"/>
    <property type="molecule type" value="Genomic_DNA"/>
</dbReference>
<feature type="active site" description="Proton acceptor" evidence="3">
    <location>
        <position position="135"/>
    </location>
</feature>
<keyword evidence="7" id="KW-1185">Reference proteome</keyword>
<dbReference type="PANTHER" id="PTHR43300">
    <property type="entry name" value="ACETYLTRANSFERASE"/>
    <property type="match status" value="1"/>
</dbReference>
<evidence type="ECO:0000256" key="4">
    <source>
        <dbReference type="PIRSR" id="PIRSR620019-2"/>
    </source>
</evidence>
<dbReference type="Proteomes" id="UP000318336">
    <property type="component" value="Unassembled WGS sequence"/>
</dbReference>
<dbReference type="CDD" id="cd03360">
    <property type="entry name" value="LbH_AT_putative"/>
    <property type="match status" value="1"/>
</dbReference>
<accession>A0A542XE34</accession>
<keyword evidence="6" id="KW-0012">Acyltransferase</keyword>
<dbReference type="PROSITE" id="PS00101">
    <property type="entry name" value="HEXAPEP_TRANSFERASES"/>
    <property type="match status" value="1"/>
</dbReference>
<dbReference type="PANTHER" id="PTHR43300:SF7">
    <property type="entry name" value="UDP-N-ACETYLBACILLOSAMINE N-ACETYLTRANSFERASE"/>
    <property type="match status" value="1"/>
</dbReference>
<evidence type="ECO:0000256" key="2">
    <source>
        <dbReference type="ARBA" id="ARBA00022737"/>
    </source>
</evidence>
<gene>
    <name evidence="6" type="ORF">FB554_2245</name>
</gene>
<dbReference type="GO" id="GO:0016746">
    <property type="term" value="F:acyltransferase activity"/>
    <property type="evidence" value="ECO:0007669"/>
    <property type="project" value="UniProtKB-KW"/>
</dbReference>
<sequence length="203" mass="20954">MGCGGFGREVAMLVEAINSASPTYELLGFVDDAPTPSNLQALRDMDAALLGDSSWLDSAPAGCEAVIGIGSAAVRRRLDQRWPSLRWATLIHPDATVGRDVRLGPGTVVAPGARLSTAIRVGRHVHIDQNATIGHDSYLGDYVRLNPQACVSGAVTVEPEAMVGANATILQGLRVGASAVVGAGAVVVRDVVAQAVVKGVPAR</sequence>
<evidence type="ECO:0000313" key="6">
    <source>
        <dbReference type="EMBL" id="TQL34087.1"/>
    </source>
</evidence>
<organism evidence="6 7">
    <name type="scientific">Barrientosiimonas humi</name>
    <dbReference type="NCBI Taxonomy" id="999931"/>
    <lineage>
        <taxon>Bacteria</taxon>
        <taxon>Bacillati</taxon>
        <taxon>Actinomycetota</taxon>
        <taxon>Actinomycetes</taxon>
        <taxon>Micrococcales</taxon>
        <taxon>Dermacoccaceae</taxon>
        <taxon>Barrientosiimonas</taxon>
    </lineage>
</organism>
<feature type="domain" description="PglD N-terminal" evidence="5">
    <location>
        <begin position="1"/>
        <end position="78"/>
    </location>
</feature>